<dbReference type="KEGG" id="mars:A8C75_01740"/>
<dbReference type="STRING" id="1821621.A8C75_01740"/>
<dbReference type="PANTHER" id="PTHR13847:SF289">
    <property type="entry name" value="GLYCINE OXIDASE"/>
    <property type="match status" value="1"/>
</dbReference>
<dbReference type="Gene3D" id="3.50.50.60">
    <property type="entry name" value="FAD/NAD(P)-binding domain"/>
    <property type="match status" value="2"/>
</dbReference>
<dbReference type="OrthoDB" id="9805337at2"/>
<dbReference type="Proteomes" id="UP000078070">
    <property type="component" value="Chromosome"/>
</dbReference>
<dbReference type="SUPFAM" id="SSF54373">
    <property type="entry name" value="FAD-linked reductases, C-terminal domain"/>
    <property type="match status" value="1"/>
</dbReference>
<evidence type="ECO:0000313" key="4">
    <source>
        <dbReference type="Proteomes" id="UP000078070"/>
    </source>
</evidence>
<dbReference type="GO" id="GO:0016491">
    <property type="term" value="F:oxidoreductase activity"/>
    <property type="evidence" value="ECO:0007669"/>
    <property type="project" value="UniProtKB-KW"/>
</dbReference>
<keyword evidence="1" id="KW-0560">Oxidoreductase</keyword>
<proteinExistence type="predicted"/>
<keyword evidence="4" id="KW-1185">Reference proteome</keyword>
<evidence type="ECO:0000256" key="1">
    <source>
        <dbReference type="ARBA" id="ARBA00023002"/>
    </source>
</evidence>
<dbReference type="PANTHER" id="PTHR13847">
    <property type="entry name" value="SARCOSINE DEHYDROGENASE-RELATED"/>
    <property type="match status" value="1"/>
</dbReference>
<reference evidence="4" key="1">
    <citation type="submission" date="2016-05" db="EMBL/GenBank/DDBJ databases">
        <authorList>
            <person name="Baek K."/>
            <person name="Yang S.-J."/>
        </authorList>
    </citation>
    <scope>NUCLEOTIDE SEQUENCE [LARGE SCALE GENOMIC DNA]</scope>
    <source>
        <strain evidence="4">ST58-10</strain>
    </source>
</reference>
<dbReference type="Pfam" id="PF01266">
    <property type="entry name" value="DAO"/>
    <property type="match status" value="1"/>
</dbReference>
<protein>
    <submittedName>
        <fullName evidence="3">Amino acid dehydrogenase</fullName>
    </submittedName>
</protein>
<feature type="domain" description="FAD dependent oxidoreductase" evidence="2">
    <location>
        <begin position="15"/>
        <end position="403"/>
    </location>
</feature>
<accession>A0A1A9EU96</accession>
<reference evidence="3 4" key="2">
    <citation type="journal article" date="2018" name="Int. J. Syst. Evol. Microbiol.">
        <title>Marinobacterium aestuarii sp. nov., a benzene-degrading marine bacterium isolated from estuary sediment.</title>
        <authorList>
            <person name="Bae S.S."/>
            <person name="Jung J."/>
            <person name="Chung D."/>
            <person name="Baek K."/>
        </authorList>
    </citation>
    <scope>NUCLEOTIDE SEQUENCE [LARGE SCALE GENOMIC DNA]</scope>
    <source>
        <strain evidence="3 4">ST58-10</strain>
    </source>
</reference>
<name>A0A1A9EU96_9GAMM</name>
<dbReference type="SUPFAM" id="SSF51905">
    <property type="entry name" value="FAD/NAD(P)-binding domain"/>
    <property type="match status" value="1"/>
</dbReference>
<dbReference type="RefSeq" id="WP_067377240.1">
    <property type="nucleotide sequence ID" value="NZ_CP015839.1"/>
</dbReference>
<organism evidence="3 4">
    <name type="scientific">Marinobacterium aestuarii</name>
    <dbReference type="NCBI Taxonomy" id="1821621"/>
    <lineage>
        <taxon>Bacteria</taxon>
        <taxon>Pseudomonadati</taxon>
        <taxon>Pseudomonadota</taxon>
        <taxon>Gammaproteobacteria</taxon>
        <taxon>Oceanospirillales</taxon>
        <taxon>Oceanospirillaceae</taxon>
        <taxon>Marinobacterium</taxon>
    </lineage>
</organism>
<dbReference type="EMBL" id="CP015839">
    <property type="protein sequence ID" value="ANG61310.1"/>
    <property type="molecule type" value="Genomic_DNA"/>
</dbReference>
<dbReference type="AlphaFoldDB" id="A0A1A9EU96"/>
<evidence type="ECO:0000313" key="3">
    <source>
        <dbReference type="EMBL" id="ANG61310.1"/>
    </source>
</evidence>
<dbReference type="InterPro" id="IPR006076">
    <property type="entry name" value="FAD-dep_OxRdtase"/>
</dbReference>
<dbReference type="GO" id="GO:0005737">
    <property type="term" value="C:cytoplasm"/>
    <property type="evidence" value="ECO:0007669"/>
    <property type="project" value="TreeGrafter"/>
</dbReference>
<evidence type="ECO:0000259" key="2">
    <source>
        <dbReference type="Pfam" id="PF01266"/>
    </source>
</evidence>
<sequence>MSDHPTQPAGDVRQVAVIGAGIIGLCSALWLQRAGHRVTLIDQAQPGLGTSFGNAGLFADYARLPFTSFSLLCKMPAMLLDAQSPVSVQPSYLPQLMPYGWHFFKACFPSRYRRGKQALTALQELAPAADRSLLALTGTESLVQSHGCLGLFSSTEGFAQARTQGLRERREQGVELEFLSATQVQQLEPNLNGFHAGGVYYPRTRHTVSPVALSRALFTHFCDQDGRFVQQKVDSIHADADAVELRCGLQQLRFDRLVIATGAASKALAGQCGVRVPLVSERGYHLTLDLPSDTLTRPVGWLDQGIFLTPMSDGIRVAGTAEFAACQAPPDERRSALMHTHADRMLGRHTQVKSSWMGSRPSTPDSLPVIGTLKAQPRVTLAFGHGHLGLTLAAITGQLVCQLISDQPTDIDLTPFAPERFA</sequence>
<gene>
    <name evidence="3" type="ORF">A8C75_01740</name>
</gene>
<dbReference type="Gene3D" id="3.30.9.10">
    <property type="entry name" value="D-Amino Acid Oxidase, subunit A, domain 2"/>
    <property type="match status" value="1"/>
</dbReference>
<dbReference type="InterPro" id="IPR036188">
    <property type="entry name" value="FAD/NAD-bd_sf"/>
</dbReference>